<accession>A0A7V0Q803</accession>
<proteinExistence type="predicted"/>
<sequence length="128" mass="15758">MVRYNTFYDTYTDMEKTLKGKITWLTEKDFSFLKSLYDYKVKSEHKDGAIQELFIKFLKHFKIKSFRAYRKIQIEPKIFRKNLRVLFYIMPLTRREYLKAIKKLVENGKIKRVKLNNGGRERYHYQLK</sequence>
<dbReference type="AlphaFoldDB" id="A0A7V0Q803"/>
<protein>
    <submittedName>
        <fullName evidence="1">Uncharacterized protein</fullName>
    </submittedName>
</protein>
<name>A0A7V0Q803_UNCW3</name>
<dbReference type="EMBL" id="DRDR01000080">
    <property type="protein sequence ID" value="HDL60176.1"/>
    <property type="molecule type" value="Genomic_DNA"/>
</dbReference>
<dbReference type="Proteomes" id="UP000886381">
    <property type="component" value="Unassembled WGS sequence"/>
</dbReference>
<organism evidence="1">
    <name type="scientific">candidate division WOR-3 bacterium</name>
    <dbReference type="NCBI Taxonomy" id="2052148"/>
    <lineage>
        <taxon>Bacteria</taxon>
        <taxon>Bacteria division WOR-3</taxon>
    </lineage>
</organism>
<comment type="caution">
    <text evidence="1">The sequence shown here is derived from an EMBL/GenBank/DDBJ whole genome shotgun (WGS) entry which is preliminary data.</text>
</comment>
<reference evidence="1" key="1">
    <citation type="journal article" date="2020" name="mSystems">
        <title>Genome- and Community-Level Interaction Insights into Carbon Utilization and Element Cycling Functions of Hydrothermarchaeota in Hydrothermal Sediment.</title>
        <authorList>
            <person name="Zhou Z."/>
            <person name="Liu Y."/>
            <person name="Xu W."/>
            <person name="Pan J."/>
            <person name="Luo Z.H."/>
            <person name="Li M."/>
        </authorList>
    </citation>
    <scope>NUCLEOTIDE SEQUENCE [LARGE SCALE GENOMIC DNA]</scope>
    <source>
        <strain evidence="1">HyVt-28</strain>
    </source>
</reference>
<gene>
    <name evidence="1" type="ORF">ENH14_01840</name>
</gene>
<evidence type="ECO:0000313" key="1">
    <source>
        <dbReference type="EMBL" id="HDL60176.1"/>
    </source>
</evidence>